<reference evidence="2 3" key="1">
    <citation type="submission" date="2020-08" db="EMBL/GenBank/DDBJ databases">
        <title>A Genomic Blueprint of the Chicken Gut Microbiome.</title>
        <authorList>
            <person name="Gilroy R."/>
            <person name="Ravi A."/>
            <person name="Getino M."/>
            <person name="Pursley I."/>
            <person name="Horton D.L."/>
            <person name="Alikhan N.-F."/>
            <person name="Baker D."/>
            <person name="Gharbi K."/>
            <person name="Hall N."/>
            <person name="Watson M."/>
            <person name="Adriaenssens E.M."/>
            <person name="Foster-Nyarko E."/>
            <person name="Jarju S."/>
            <person name="Secka A."/>
            <person name="Antonio M."/>
            <person name="Oren A."/>
            <person name="Chaudhuri R."/>
            <person name="La Ragione R.M."/>
            <person name="Hildebrand F."/>
            <person name="Pallen M.J."/>
        </authorList>
    </citation>
    <scope>NUCLEOTIDE SEQUENCE [LARGE SCALE GENOMIC DNA]</scope>
    <source>
        <strain evidence="2 3">Sa3CVN1</strain>
    </source>
</reference>
<keyword evidence="1" id="KW-0812">Transmembrane</keyword>
<organism evidence="2 3">
    <name type="scientific">Clostridium cibarium</name>
    <dbReference type="NCBI Taxonomy" id="2762247"/>
    <lineage>
        <taxon>Bacteria</taxon>
        <taxon>Bacillati</taxon>
        <taxon>Bacillota</taxon>
        <taxon>Clostridia</taxon>
        <taxon>Eubacteriales</taxon>
        <taxon>Clostridiaceae</taxon>
        <taxon>Clostridium</taxon>
    </lineage>
</organism>
<dbReference type="EMBL" id="JACSRA010000001">
    <property type="protein sequence ID" value="MBD7909950.1"/>
    <property type="molecule type" value="Genomic_DNA"/>
</dbReference>
<keyword evidence="3" id="KW-1185">Reference proteome</keyword>
<dbReference type="InterPro" id="IPR011042">
    <property type="entry name" value="6-blade_b-propeller_TolB-like"/>
</dbReference>
<name>A0ABR8PP41_9CLOT</name>
<dbReference type="RefSeq" id="WP_143316319.1">
    <property type="nucleotide sequence ID" value="NZ_JACSRA010000001.1"/>
</dbReference>
<keyword evidence="1" id="KW-1133">Transmembrane helix</keyword>
<comment type="caution">
    <text evidence="2">The sequence shown here is derived from an EMBL/GenBank/DDBJ whole genome shotgun (WGS) entry which is preliminary data.</text>
</comment>
<gene>
    <name evidence="2" type="ORF">H9661_01160</name>
</gene>
<proteinExistence type="predicted"/>
<dbReference type="Proteomes" id="UP000627781">
    <property type="component" value="Unassembled WGS sequence"/>
</dbReference>
<protein>
    <recommendedName>
        <fullName evidence="4">Glucose / sorbosone dehydrogenase</fullName>
    </recommendedName>
</protein>
<feature type="transmembrane region" description="Helical" evidence="1">
    <location>
        <begin position="399"/>
        <end position="419"/>
    </location>
</feature>
<evidence type="ECO:0000256" key="1">
    <source>
        <dbReference type="SAM" id="Phobius"/>
    </source>
</evidence>
<keyword evidence="1" id="KW-0472">Membrane</keyword>
<accession>A0ABR8PP41</accession>
<evidence type="ECO:0000313" key="3">
    <source>
        <dbReference type="Proteomes" id="UP000627781"/>
    </source>
</evidence>
<dbReference type="Gene3D" id="2.120.10.30">
    <property type="entry name" value="TolB, C-terminal domain"/>
    <property type="match status" value="1"/>
</dbReference>
<dbReference type="InterPro" id="IPR011041">
    <property type="entry name" value="Quinoprot_gluc/sorb_DH_b-prop"/>
</dbReference>
<evidence type="ECO:0000313" key="2">
    <source>
        <dbReference type="EMBL" id="MBD7909950.1"/>
    </source>
</evidence>
<dbReference type="SUPFAM" id="SSF50952">
    <property type="entry name" value="Soluble quinoprotein glucose dehydrogenase"/>
    <property type="match status" value="1"/>
</dbReference>
<sequence length="427" mass="48004">MKRFFKFSIIIILIVTTSFAVVKVSRKYSLNILKDDIDCKVITKSCEKAKAIATDDKGNIYVAYNDYIKSIDSEGKEKVLYKNKDMSIEDIVFYNDKIIFISKDSIQSFSLDDGKVNTLYSGIPESGNNISRKLLLSKNNLLLSVGAVTNSGISEGDKVDLSPIDITLTGVNYGNLKTGAFKRAGEKSEEGEKIQRSSFGNACLYSFGLKKKGSSLYASGIRGITGMDLDSKGNIIAIFSGFKNEGLRPVNRDKDYIYKIARGKWYGWPDFSGGDPITSPRFKGNELVKALLKDPPSKVVESPLYQHETVDSLRELSIDINGKLLDKDSYLFWDRDEEVLSALSPSGVYCKILKLNEKSKIEDIIYNKDGFLILDSVTGCIYSIHEKEGLLGFKLPLEIWIFVFMLSFILLCIIVLKWMKKENKKYF</sequence>
<evidence type="ECO:0008006" key="4">
    <source>
        <dbReference type="Google" id="ProtNLM"/>
    </source>
</evidence>